<dbReference type="OrthoDB" id="10268917at2759"/>
<name>W7TIR1_9STRA</name>
<reference evidence="2 3" key="1">
    <citation type="journal article" date="2014" name="Mol. Plant">
        <title>Chromosome Scale Genome Assembly and Transcriptome Profiling of Nannochloropsis gaditana in Nitrogen Depletion.</title>
        <authorList>
            <person name="Corteggiani Carpinelli E."/>
            <person name="Telatin A."/>
            <person name="Vitulo N."/>
            <person name="Forcato C."/>
            <person name="D'Angelo M."/>
            <person name="Schiavon R."/>
            <person name="Vezzi A."/>
            <person name="Giacometti G.M."/>
            <person name="Morosinotto T."/>
            <person name="Valle G."/>
        </authorList>
    </citation>
    <scope>NUCLEOTIDE SEQUENCE [LARGE SCALE GENOMIC DNA]</scope>
    <source>
        <strain evidence="2 3">B-31</strain>
    </source>
</reference>
<evidence type="ECO:0000313" key="2">
    <source>
        <dbReference type="EMBL" id="EWM20834.1"/>
    </source>
</evidence>
<sequence length="101" mass="11159">MQGVTTKEECLAGRNGKWPRSSRICVSRGPVGFYLKMNGDIVRARVSCVMSGKGEELPSVFLYCPVHICVCGIFLSRVIIPLSSKRSTYCRQSKDKASIDV</sequence>
<keyword evidence="1" id="KW-0472">Membrane</keyword>
<dbReference type="Proteomes" id="UP000019335">
    <property type="component" value="Unassembled WGS sequence"/>
</dbReference>
<accession>W7TIR1</accession>
<proteinExistence type="predicted"/>
<keyword evidence="1" id="KW-1133">Transmembrane helix</keyword>
<gene>
    <name evidence="2" type="ORF">Naga_101663g1</name>
</gene>
<evidence type="ECO:0000256" key="1">
    <source>
        <dbReference type="SAM" id="Phobius"/>
    </source>
</evidence>
<comment type="caution">
    <text evidence="2">The sequence shown here is derived from an EMBL/GenBank/DDBJ whole genome shotgun (WGS) entry which is preliminary data.</text>
</comment>
<keyword evidence="1" id="KW-0812">Transmembrane</keyword>
<organism evidence="2 3">
    <name type="scientific">Nannochloropsis gaditana</name>
    <dbReference type="NCBI Taxonomy" id="72520"/>
    <lineage>
        <taxon>Eukaryota</taxon>
        <taxon>Sar</taxon>
        <taxon>Stramenopiles</taxon>
        <taxon>Ochrophyta</taxon>
        <taxon>Eustigmatophyceae</taxon>
        <taxon>Eustigmatales</taxon>
        <taxon>Monodopsidaceae</taxon>
        <taxon>Nannochloropsis</taxon>
    </lineage>
</organism>
<dbReference type="EMBL" id="AZIL01002771">
    <property type="protein sequence ID" value="EWM20834.1"/>
    <property type="molecule type" value="Genomic_DNA"/>
</dbReference>
<evidence type="ECO:0000313" key="3">
    <source>
        <dbReference type="Proteomes" id="UP000019335"/>
    </source>
</evidence>
<protein>
    <submittedName>
        <fullName evidence="2">Uncharacterized protein</fullName>
    </submittedName>
</protein>
<dbReference type="AlphaFoldDB" id="W7TIR1"/>
<feature type="transmembrane region" description="Helical" evidence="1">
    <location>
        <begin position="60"/>
        <end position="80"/>
    </location>
</feature>
<keyword evidence="3" id="KW-1185">Reference proteome</keyword>